<feature type="domain" description="Maltose/galactoside acetyltransferase" evidence="3">
    <location>
        <begin position="11"/>
        <end position="66"/>
    </location>
</feature>
<protein>
    <submittedName>
        <fullName evidence="4">Galactoside O-acetyltransferase</fullName>
    </submittedName>
</protein>
<name>A0AA40EHF5_9PEZI</name>
<dbReference type="GO" id="GO:0008374">
    <property type="term" value="F:O-acyltransferase activity"/>
    <property type="evidence" value="ECO:0007669"/>
    <property type="project" value="TreeGrafter"/>
</dbReference>
<dbReference type="PANTHER" id="PTHR23416:SF54">
    <property type="entry name" value="ACETYLTRANSFERASE, CYSE_LACA_LPXA_NODL FAMILY (AFU_ORTHOLOGUE AFUA_2G08430)-RELATED"/>
    <property type="match status" value="1"/>
</dbReference>
<sequence length="232" mass="25236">MHRTIDPAENRRRMLAGELYYAFTPDLTASRERCKAACTEYNLQVTSGVAPRRKLIELWQKLTMDDTPIPPEAPTPDEDSDLLVDYPYVDGPLKVDYGFNVKLGKGVFVNFNSTWLDTCLITVGARTLIGPSCSFYAATHPIDPTLRNGTRGPEGGKPITIGEDCWFGGNCIVLPGVTIGNGVTIGAGSVVTKDVPDYVVVAGNPARVIKKIERPGERVLEEGVLEEPGKTI</sequence>
<dbReference type="AlphaFoldDB" id="A0AA40EHF5"/>
<dbReference type="InterPro" id="IPR024688">
    <property type="entry name" value="Mac_dom"/>
</dbReference>
<comment type="similarity">
    <text evidence="1">Belongs to the transferase hexapeptide repeat family.</text>
</comment>
<dbReference type="InterPro" id="IPR051159">
    <property type="entry name" value="Hexapeptide_acetyltransf"/>
</dbReference>
<organism evidence="4 5">
    <name type="scientific">Schizothecium vesticola</name>
    <dbReference type="NCBI Taxonomy" id="314040"/>
    <lineage>
        <taxon>Eukaryota</taxon>
        <taxon>Fungi</taxon>
        <taxon>Dikarya</taxon>
        <taxon>Ascomycota</taxon>
        <taxon>Pezizomycotina</taxon>
        <taxon>Sordariomycetes</taxon>
        <taxon>Sordariomycetidae</taxon>
        <taxon>Sordariales</taxon>
        <taxon>Schizotheciaceae</taxon>
        <taxon>Schizothecium</taxon>
    </lineage>
</organism>
<accession>A0AA40EHF5</accession>
<dbReference type="Pfam" id="PF12464">
    <property type="entry name" value="Mac"/>
    <property type="match status" value="1"/>
</dbReference>
<evidence type="ECO:0000313" key="5">
    <source>
        <dbReference type="Proteomes" id="UP001172155"/>
    </source>
</evidence>
<dbReference type="Proteomes" id="UP001172155">
    <property type="component" value="Unassembled WGS sequence"/>
</dbReference>
<dbReference type="SMART" id="SM01266">
    <property type="entry name" value="Mac"/>
    <property type="match status" value="1"/>
</dbReference>
<dbReference type="InterPro" id="IPR011004">
    <property type="entry name" value="Trimer_LpxA-like_sf"/>
</dbReference>
<comment type="caution">
    <text evidence="4">The sequence shown here is derived from an EMBL/GenBank/DDBJ whole genome shotgun (WGS) entry which is preliminary data.</text>
</comment>
<dbReference type="InterPro" id="IPR001451">
    <property type="entry name" value="Hexapep"/>
</dbReference>
<dbReference type="Pfam" id="PF14602">
    <property type="entry name" value="Hexapep_2"/>
    <property type="match status" value="1"/>
</dbReference>
<dbReference type="SUPFAM" id="SSF51161">
    <property type="entry name" value="Trimeric LpxA-like enzymes"/>
    <property type="match status" value="1"/>
</dbReference>
<dbReference type="EMBL" id="JAUKUD010000007">
    <property type="protein sequence ID" value="KAK0738126.1"/>
    <property type="molecule type" value="Genomic_DNA"/>
</dbReference>
<dbReference type="GO" id="GO:0016407">
    <property type="term" value="F:acetyltransferase activity"/>
    <property type="evidence" value="ECO:0007669"/>
    <property type="project" value="InterPro"/>
</dbReference>
<proteinExistence type="inferred from homology"/>
<dbReference type="PANTHER" id="PTHR23416">
    <property type="entry name" value="SIALIC ACID SYNTHASE-RELATED"/>
    <property type="match status" value="1"/>
</dbReference>
<dbReference type="CDD" id="cd03357">
    <property type="entry name" value="LbH_MAT_GAT"/>
    <property type="match status" value="1"/>
</dbReference>
<evidence type="ECO:0000313" key="4">
    <source>
        <dbReference type="EMBL" id="KAK0738126.1"/>
    </source>
</evidence>
<reference evidence="4" key="1">
    <citation type="submission" date="2023-06" db="EMBL/GenBank/DDBJ databases">
        <title>Genome-scale phylogeny and comparative genomics of the fungal order Sordariales.</title>
        <authorList>
            <consortium name="Lawrence Berkeley National Laboratory"/>
            <person name="Hensen N."/>
            <person name="Bonometti L."/>
            <person name="Westerberg I."/>
            <person name="Brannstrom I.O."/>
            <person name="Guillou S."/>
            <person name="Cros-Aarteil S."/>
            <person name="Calhoun S."/>
            <person name="Haridas S."/>
            <person name="Kuo A."/>
            <person name="Mondo S."/>
            <person name="Pangilinan J."/>
            <person name="Riley R."/>
            <person name="LaButti K."/>
            <person name="Andreopoulos B."/>
            <person name="Lipzen A."/>
            <person name="Chen C."/>
            <person name="Yanf M."/>
            <person name="Daum C."/>
            <person name="Ng V."/>
            <person name="Clum A."/>
            <person name="Steindorff A."/>
            <person name="Ohm R."/>
            <person name="Martin F."/>
            <person name="Silar P."/>
            <person name="Natvig D."/>
            <person name="Lalanne C."/>
            <person name="Gautier V."/>
            <person name="Ament-velasquez S.L."/>
            <person name="Kruys A."/>
            <person name="Hutchinson M.I."/>
            <person name="Powell A.J."/>
            <person name="Barry K."/>
            <person name="Miller A.N."/>
            <person name="Grigoriev I.V."/>
            <person name="Debuchy R."/>
            <person name="Gladieux P."/>
            <person name="Thoren M.H."/>
            <person name="Johannesson H."/>
        </authorList>
    </citation>
    <scope>NUCLEOTIDE SEQUENCE</scope>
    <source>
        <strain evidence="4">SMH3187-1</strain>
    </source>
</reference>
<keyword evidence="5" id="KW-1185">Reference proteome</keyword>
<gene>
    <name evidence="4" type="ORF">B0T18DRAFT_432987</name>
</gene>
<evidence type="ECO:0000256" key="1">
    <source>
        <dbReference type="ARBA" id="ARBA00007274"/>
    </source>
</evidence>
<evidence type="ECO:0000256" key="2">
    <source>
        <dbReference type="ARBA" id="ARBA00022679"/>
    </source>
</evidence>
<dbReference type="Gene3D" id="2.160.10.10">
    <property type="entry name" value="Hexapeptide repeat proteins"/>
    <property type="match status" value="1"/>
</dbReference>
<keyword evidence="2" id="KW-0808">Transferase</keyword>
<evidence type="ECO:0000259" key="3">
    <source>
        <dbReference type="SMART" id="SM01266"/>
    </source>
</evidence>